<evidence type="ECO:0000256" key="1">
    <source>
        <dbReference type="SAM" id="Phobius"/>
    </source>
</evidence>
<keyword evidence="1" id="KW-0472">Membrane</keyword>
<protein>
    <submittedName>
        <fullName evidence="2">Uncharacterized protein</fullName>
    </submittedName>
</protein>
<evidence type="ECO:0000313" key="2">
    <source>
        <dbReference type="EMBL" id="DAF97547.1"/>
    </source>
</evidence>
<dbReference type="EMBL" id="BK016133">
    <property type="protein sequence ID" value="DAF97547.1"/>
    <property type="molecule type" value="Genomic_DNA"/>
</dbReference>
<sequence length="29" mass="3416">MRVGGVSFICFCMRFKILIHSIFLLIKKD</sequence>
<name>A0A8S5USY6_9CAUD</name>
<keyword evidence="1" id="KW-0812">Transmembrane</keyword>
<organism evidence="2">
    <name type="scientific">Myoviridae sp. ctijX18</name>
    <dbReference type="NCBI Taxonomy" id="2825154"/>
    <lineage>
        <taxon>Viruses</taxon>
        <taxon>Duplodnaviria</taxon>
        <taxon>Heunggongvirae</taxon>
        <taxon>Uroviricota</taxon>
        <taxon>Caudoviricetes</taxon>
    </lineage>
</organism>
<accession>A0A8S5USY6</accession>
<feature type="transmembrane region" description="Helical" evidence="1">
    <location>
        <begin position="6"/>
        <end position="26"/>
    </location>
</feature>
<keyword evidence="1" id="KW-1133">Transmembrane helix</keyword>
<proteinExistence type="predicted"/>
<reference evidence="2" key="1">
    <citation type="journal article" date="2021" name="Proc. Natl. Acad. Sci. U.S.A.">
        <title>A Catalog of Tens of Thousands of Viruses from Human Metagenomes Reveals Hidden Associations with Chronic Diseases.</title>
        <authorList>
            <person name="Tisza M.J."/>
            <person name="Buck C.B."/>
        </authorList>
    </citation>
    <scope>NUCLEOTIDE SEQUENCE</scope>
    <source>
        <strain evidence="2">CtijX18</strain>
    </source>
</reference>